<evidence type="ECO:0000313" key="1">
    <source>
        <dbReference type="EMBL" id="CAF1606018.1"/>
    </source>
</evidence>
<organism evidence="1 3">
    <name type="scientific">Didymodactylos carnosus</name>
    <dbReference type="NCBI Taxonomy" id="1234261"/>
    <lineage>
        <taxon>Eukaryota</taxon>
        <taxon>Metazoa</taxon>
        <taxon>Spiralia</taxon>
        <taxon>Gnathifera</taxon>
        <taxon>Rotifera</taxon>
        <taxon>Eurotatoria</taxon>
        <taxon>Bdelloidea</taxon>
        <taxon>Philodinida</taxon>
        <taxon>Philodinidae</taxon>
        <taxon>Didymodactylos</taxon>
    </lineage>
</organism>
<dbReference type="Proteomes" id="UP000681722">
    <property type="component" value="Unassembled WGS sequence"/>
</dbReference>
<dbReference type="EMBL" id="CAJNOQ010036857">
    <property type="protein sequence ID" value="CAF1606018.1"/>
    <property type="molecule type" value="Genomic_DNA"/>
</dbReference>
<accession>A0A816BCS2</accession>
<protein>
    <submittedName>
        <fullName evidence="1">Uncharacterized protein</fullName>
    </submittedName>
</protein>
<proteinExistence type="predicted"/>
<evidence type="ECO:0000313" key="3">
    <source>
        <dbReference type="Proteomes" id="UP000663829"/>
    </source>
</evidence>
<sequence length="87" mass="9771">LYQQFCGQTWNDSSSANVFINVIGKNKSKFHLTSVQCTSAQNCNTSDWDLTRLTTLLLNSNPPKTVSKTDAQRGDNEDKLLVQLQHI</sequence>
<dbReference type="Proteomes" id="UP000663829">
    <property type="component" value="Unassembled WGS sequence"/>
</dbReference>
<evidence type="ECO:0000313" key="2">
    <source>
        <dbReference type="EMBL" id="CAF4485929.1"/>
    </source>
</evidence>
<dbReference type="AlphaFoldDB" id="A0A816BCS2"/>
<gene>
    <name evidence="1" type="ORF">GPM918_LOCUS42758</name>
    <name evidence="2" type="ORF">SRO942_LOCUS44073</name>
</gene>
<feature type="non-terminal residue" evidence="1">
    <location>
        <position position="1"/>
    </location>
</feature>
<keyword evidence="3" id="KW-1185">Reference proteome</keyword>
<reference evidence="1" key="1">
    <citation type="submission" date="2021-02" db="EMBL/GenBank/DDBJ databases">
        <authorList>
            <person name="Nowell W R."/>
        </authorList>
    </citation>
    <scope>NUCLEOTIDE SEQUENCE</scope>
</reference>
<comment type="caution">
    <text evidence="1">The sequence shown here is derived from an EMBL/GenBank/DDBJ whole genome shotgun (WGS) entry which is preliminary data.</text>
</comment>
<name>A0A816BCS2_9BILA</name>
<dbReference type="EMBL" id="CAJOBC010103431">
    <property type="protein sequence ID" value="CAF4485929.1"/>
    <property type="molecule type" value="Genomic_DNA"/>
</dbReference>